<dbReference type="InterPro" id="IPR001242">
    <property type="entry name" value="Condensation_dom"/>
</dbReference>
<dbReference type="OrthoDB" id="9757559at2"/>
<dbReference type="SMART" id="SM00823">
    <property type="entry name" value="PKS_PP"/>
    <property type="match status" value="1"/>
</dbReference>
<dbReference type="PANTHER" id="PTHR45527:SF1">
    <property type="entry name" value="FATTY ACID SYNTHASE"/>
    <property type="match status" value="1"/>
</dbReference>
<gene>
    <name evidence="4" type="ORF">PF66_03128</name>
</gene>
<dbReference type="GO" id="GO:0005737">
    <property type="term" value="C:cytoplasm"/>
    <property type="evidence" value="ECO:0007669"/>
    <property type="project" value="TreeGrafter"/>
</dbReference>
<dbReference type="AlphaFoldDB" id="A0A0N0E3P3"/>
<evidence type="ECO:0000313" key="5">
    <source>
        <dbReference type="Proteomes" id="UP000037931"/>
    </source>
</evidence>
<dbReference type="InterPro" id="IPR020845">
    <property type="entry name" value="AMP-binding_CS"/>
</dbReference>
<dbReference type="Gene3D" id="1.10.1200.10">
    <property type="entry name" value="ACP-like"/>
    <property type="match status" value="1"/>
</dbReference>
<dbReference type="GO" id="GO:0044550">
    <property type="term" value="P:secondary metabolite biosynthetic process"/>
    <property type="evidence" value="ECO:0007669"/>
    <property type="project" value="TreeGrafter"/>
</dbReference>
<dbReference type="SUPFAM" id="SSF56801">
    <property type="entry name" value="Acetyl-CoA synthetase-like"/>
    <property type="match status" value="1"/>
</dbReference>
<feature type="domain" description="Carrier" evidence="3">
    <location>
        <begin position="908"/>
        <end position="983"/>
    </location>
</feature>
<dbReference type="Gene3D" id="3.30.559.10">
    <property type="entry name" value="Chloramphenicol acetyltransferase-like domain"/>
    <property type="match status" value="1"/>
</dbReference>
<dbReference type="InterPro" id="IPR045851">
    <property type="entry name" value="AMP-bd_C_sf"/>
</dbReference>
<dbReference type="PANTHER" id="PTHR45527">
    <property type="entry name" value="NONRIBOSOMAL PEPTIDE SYNTHETASE"/>
    <property type="match status" value="1"/>
</dbReference>
<dbReference type="InterPro" id="IPR042099">
    <property type="entry name" value="ANL_N_sf"/>
</dbReference>
<name>A0A0N0E3P3_9PSED</name>
<dbReference type="SUPFAM" id="SSF52777">
    <property type="entry name" value="CoA-dependent acyltransferases"/>
    <property type="match status" value="1"/>
</dbReference>
<dbReference type="PATRIC" id="fig|50340.43.peg.422"/>
<dbReference type="EMBL" id="JSYZ01000010">
    <property type="protein sequence ID" value="KPA90322.1"/>
    <property type="molecule type" value="Genomic_DNA"/>
</dbReference>
<dbReference type="InterPro" id="IPR000873">
    <property type="entry name" value="AMP-dep_synth/lig_dom"/>
</dbReference>
<dbReference type="GO" id="GO:0003824">
    <property type="term" value="F:catalytic activity"/>
    <property type="evidence" value="ECO:0007669"/>
    <property type="project" value="InterPro"/>
</dbReference>
<dbReference type="InterPro" id="IPR020806">
    <property type="entry name" value="PKS_PP-bd"/>
</dbReference>
<dbReference type="Gene3D" id="3.30.300.30">
    <property type="match status" value="1"/>
</dbReference>
<comment type="caution">
    <text evidence="4">The sequence shown here is derived from an EMBL/GenBank/DDBJ whole genome shotgun (WGS) entry which is preliminary data.</text>
</comment>
<evidence type="ECO:0000256" key="2">
    <source>
        <dbReference type="ARBA" id="ARBA00022553"/>
    </source>
</evidence>
<dbReference type="GO" id="GO:0043041">
    <property type="term" value="P:amino acid activation for nonribosomal peptide biosynthetic process"/>
    <property type="evidence" value="ECO:0007669"/>
    <property type="project" value="TreeGrafter"/>
</dbReference>
<dbReference type="Gene3D" id="3.40.50.12780">
    <property type="entry name" value="N-terminal domain of ligase-like"/>
    <property type="match status" value="1"/>
</dbReference>
<dbReference type="Pfam" id="PF00668">
    <property type="entry name" value="Condensation"/>
    <property type="match status" value="1"/>
</dbReference>
<keyword evidence="5" id="KW-1185">Reference proteome</keyword>
<dbReference type="InterPro" id="IPR036736">
    <property type="entry name" value="ACP-like_sf"/>
</dbReference>
<dbReference type="Gene3D" id="3.30.559.30">
    <property type="entry name" value="Nonribosomal peptide synthetase, condensation domain"/>
    <property type="match status" value="1"/>
</dbReference>
<dbReference type="STRING" id="50340.PF66_03128"/>
<dbReference type="InterPro" id="IPR023213">
    <property type="entry name" value="CAT-like_dom_sf"/>
</dbReference>
<dbReference type="Pfam" id="PF00501">
    <property type="entry name" value="AMP-binding"/>
    <property type="match status" value="1"/>
</dbReference>
<keyword evidence="1" id="KW-0596">Phosphopantetheine</keyword>
<sequence>MSFSSLSLPQLQAYGRRTTGEESSEIICCTFSLSGDLSIDMLRQSAFDVLSRSRIYLPGINVECSVQAIEASTLQGASERMAKAQLLASSACALALVSIDQRKWLVAVSRAWVFDADGLSLFVVQALEQMSSGACGYEGRICYADYMNWQHELMASPEAQFGKQFWTRAAASFEPLLELPIEERLKAPFATSATFSTCALSEALGQRLDSIAARLQVSAQSLVLSAWLVVLERLLPERSKDLIVVLSNREEMFEHLVGRLDYELPVTFEVSSSTSFAGLAKHVFKKLDECGEWKECFFEQHLAIDADRQNIRFSTRTLRTGQSRELSWEEHPHACFAPSSHLEVTFARGARAHLVMSANPARYSQATVDFLLDELHDILTRAISDVSVQVGQLNVADLQADGWMVSRRRGHTEHALMMVDDRIRNVIEQQGQQIALDYGAQAWTYAELGELVSEQAQALRDIGIGIEDCVGLSVADPVRYLIGALAVWRVGAHFVALGEHVPAVRRQHIIDSSKVKAIIEIDGGVRAQSALGATTPRAQARRWPLDVLAYIICTSGTTGEPRAVAVSQRALANQVEALTRHFPLMPGERVLGRTPATFDASLWEWVLTFCRGARLHLLNVVDGASERAVIAALEAFPFHIVQMTPSLLSRCLHAGGAPALAKVAHVVIGGEALPGTFVAALAQHGGSLINAYGPAETCINASLYRTTDDVHSRTVPIGEPLDEYVFYVVDTACRPTPVAGIGMLCIGGAGLARGLVGASAATARHFVPDPFTSCAGARMYVTGDWVRRLPNGTIEFVGRQDDQMKLNGVRIDRAEIIAAINAEPGVKQATLIKLSEPLPCLVAFVVPVSPNHFSVEALSAALRVKLPMSMCPARIVVLADLALDPHGKVDQQVLRDLAQADRQSEFVAPRTPTEALVAKCWCSVLEIEQVGVHDNFFMSGGHSLSFSRLIVALREAFGISLSLGSVIDAPSVASLARHIDEQLNRGV</sequence>
<keyword evidence="2" id="KW-0597">Phosphoprotein</keyword>
<accession>A0A0N0E3P3</accession>
<dbReference type="GO" id="GO:0031177">
    <property type="term" value="F:phosphopantetheine binding"/>
    <property type="evidence" value="ECO:0007669"/>
    <property type="project" value="InterPro"/>
</dbReference>
<dbReference type="PROSITE" id="PS00455">
    <property type="entry name" value="AMP_BINDING"/>
    <property type="match status" value="1"/>
</dbReference>
<organism evidence="4 5">
    <name type="scientific">Pseudomonas asplenii</name>
    <dbReference type="NCBI Taxonomy" id="53407"/>
    <lineage>
        <taxon>Bacteria</taxon>
        <taxon>Pseudomonadati</taxon>
        <taxon>Pseudomonadota</taxon>
        <taxon>Gammaproteobacteria</taxon>
        <taxon>Pseudomonadales</taxon>
        <taxon>Pseudomonadaceae</taxon>
        <taxon>Pseudomonas</taxon>
    </lineage>
</organism>
<proteinExistence type="predicted"/>
<protein>
    <submittedName>
        <fullName evidence="4">Non-ribosomal peptide synthase</fullName>
    </submittedName>
</protein>
<dbReference type="RefSeq" id="WP_054063141.1">
    <property type="nucleotide sequence ID" value="NZ_JSYZ01000010.1"/>
</dbReference>
<dbReference type="SUPFAM" id="SSF47336">
    <property type="entry name" value="ACP-like"/>
    <property type="match status" value="1"/>
</dbReference>
<dbReference type="Pfam" id="PF00550">
    <property type="entry name" value="PP-binding"/>
    <property type="match status" value="1"/>
</dbReference>
<dbReference type="CDD" id="cd05930">
    <property type="entry name" value="A_NRPS"/>
    <property type="match status" value="1"/>
</dbReference>
<evidence type="ECO:0000259" key="3">
    <source>
        <dbReference type="PROSITE" id="PS50075"/>
    </source>
</evidence>
<evidence type="ECO:0000313" key="4">
    <source>
        <dbReference type="EMBL" id="KPA90322.1"/>
    </source>
</evidence>
<dbReference type="PROSITE" id="PS50075">
    <property type="entry name" value="CARRIER"/>
    <property type="match status" value="1"/>
</dbReference>
<evidence type="ECO:0000256" key="1">
    <source>
        <dbReference type="ARBA" id="ARBA00022450"/>
    </source>
</evidence>
<dbReference type="Proteomes" id="UP000037931">
    <property type="component" value="Unassembled WGS sequence"/>
</dbReference>
<dbReference type="InterPro" id="IPR009081">
    <property type="entry name" value="PP-bd_ACP"/>
</dbReference>
<reference evidence="4 5" key="1">
    <citation type="journal article" date="2015" name="PLoS ONE">
        <title>Rice-Infecting Pseudomonas Genomes Are Highly Accessorized and Harbor Multiple Putative Virulence Mechanisms to Cause Sheath Brown Rot.</title>
        <authorList>
            <person name="Quibod I.L."/>
            <person name="Grande G."/>
            <person name="Oreiro E.G."/>
            <person name="Borja F.N."/>
            <person name="Dossa G.S."/>
            <person name="Mauleon R."/>
            <person name="Cruz C.V."/>
            <person name="Oliva R."/>
        </authorList>
    </citation>
    <scope>NUCLEOTIDE SEQUENCE [LARGE SCALE GENOMIC DNA]</scope>
    <source>
        <strain evidence="4 5">IRRI 6609</strain>
    </source>
</reference>